<dbReference type="AlphaFoldDB" id="C7N4C8"/>
<dbReference type="GO" id="GO:0006281">
    <property type="term" value="P:DNA repair"/>
    <property type="evidence" value="ECO:0007669"/>
    <property type="project" value="UniProtKB-UniRule"/>
</dbReference>
<dbReference type="Pfam" id="PF14520">
    <property type="entry name" value="HHH_5"/>
    <property type="match status" value="1"/>
</dbReference>
<comment type="similarity">
    <text evidence="6">Belongs to the RuvA family.</text>
</comment>
<comment type="caution">
    <text evidence="6">Lacks conserved residue(s) required for the propagation of feature annotation.</text>
</comment>
<evidence type="ECO:0000256" key="3">
    <source>
        <dbReference type="ARBA" id="ARBA00023125"/>
    </source>
</evidence>
<keyword evidence="4 6" id="KW-0233">DNA recombination</keyword>
<reference evidence="8 9" key="1">
    <citation type="journal article" date="2009" name="Stand. Genomic Sci.">
        <title>Complete genome sequence of Slackia heliotrinireducens type strain (RHS 1).</title>
        <authorList>
            <person name="Pukall R."/>
            <person name="Lapidus A."/>
            <person name="Nolan M."/>
            <person name="Copeland A."/>
            <person name="Glavina Del Rio T."/>
            <person name="Lucas S."/>
            <person name="Chen F."/>
            <person name="Tice H."/>
            <person name="Cheng J.F."/>
            <person name="Chertkov O."/>
            <person name="Bruce D."/>
            <person name="Goodwin L."/>
            <person name="Kuske C."/>
            <person name="Brettin T."/>
            <person name="Detter J.C."/>
            <person name="Han C."/>
            <person name="Pitluck S."/>
            <person name="Pati A."/>
            <person name="Mavrommatis K."/>
            <person name="Ivanova N."/>
            <person name="Ovchinnikova G."/>
            <person name="Chen A."/>
            <person name="Palaniappan K."/>
            <person name="Schneider S."/>
            <person name="Rohde M."/>
            <person name="Chain P."/>
            <person name="D'haeseleer P."/>
            <person name="Goker M."/>
            <person name="Bristow J."/>
            <person name="Eisen J.A."/>
            <person name="Markowitz V."/>
            <person name="Kyrpides N.C."/>
            <person name="Klenk H.P."/>
            <person name="Hugenholtz P."/>
        </authorList>
    </citation>
    <scope>NUCLEOTIDE SEQUENCE [LARGE SCALE GENOMIC DNA]</scope>
    <source>
        <strain evidence="9">ATCC 29202 / DSM 20476 / NCTC 11029 / RHS 1</strain>
    </source>
</reference>
<name>C7N4C8_SLAHD</name>
<dbReference type="Pfam" id="PF01330">
    <property type="entry name" value="RuvA_N"/>
    <property type="match status" value="1"/>
</dbReference>
<dbReference type="eggNOG" id="COG0632">
    <property type="taxonomic scope" value="Bacteria"/>
</dbReference>
<dbReference type="SUPFAM" id="SSF47781">
    <property type="entry name" value="RuvA domain 2-like"/>
    <property type="match status" value="1"/>
</dbReference>
<dbReference type="KEGG" id="shi:Shel_07040"/>
<comment type="subcellular location">
    <subcellularLocation>
        <location evidence="6">Cytoplasm</location>
    </subcellularLocation>
</comment>
<comment type="function">
    <text evidence="6">The RuvA-RuvB-RuvC complex processes Holliday junction (HJ) DNA during genetic recombination and DNA repair, while the RuvA-RuvB complex plays an important role in the rescue of blocked DNA replication forks via replication fork reversal (RFR). RuvA specifically binds to HJ cruciform DNA, conferring on it an open structure. The RuvB hexamer acts as an ATP-dependent pump, pulling dsDNA into and through the RuvAB complex. HJ branch migration allows RuvC to scan DNA until it finds its consensus sequence, where it cleaves and resolves the cruciform DNA.</text>
</comment>
<evidence type="ECO:0000256" key="4">
    <source>
        <dbReference type="ARBA" id="ARBA00023172"/>
    </source>
</evidence>
<dbReference type="STRING" id="471855.Shel_07040"/>
<dbReference type="Proteomes" id="UP000002026">
    <property type="component" value="Chromosome"/>
</dbReference>
<feature type="domain" description="Helix-hairpin-helix DNA-binding motif class 1" evidence="7">
    <location>
        <begin position="108"/>
        <end position="127"/>
    </location>
</feature>
<gene>
    <name evidence="6" type="primary">ruvA</name>
    <name evidence="8" type="ordered locus">Shel_07040</name>
</gene>
<dbReference type="HOGENOM" id="CLU_087936_3_0_11"/>
<evidence type="ECO:0000256" key="5">
    <source>
        <dbReference type="ARBA" id="ARBA00023204"/>
    </source>
</evidence>
<dbReference type="SMART" id="SM00278">
    <property type="entry name" value="HhH1"/>
    <property type="match status" value="2"/>
</dbReference>
<keyword evidence="5 6" id="KW-0234">DNA repair</keyword>
<keyword evidence="8" id="KW-0547">Nucleotide-binding</keyword>
<feature type="domain" description="Helix-hairpin-helix DNA-binding motif class 1" evidence="7">
    <location>
        <begin position="73"/>
        <end position="92"/>
    </location>
</feature>
<proteinExistence type="inferred from homology"/>
<dbReference type="SUPFAM" id="SSF50249">
    <property type="entry name" value="Nucleic acid-binding proteins"/>
    <property type="match status" value="1"/>
</dbReference>
<dbReference type="Gene3D" id="2.40.50.140">
    <property type="entry name" value="Nucleic acid-binding proteins"/>
    <property type="match status" value="1"/>
</dbReference>
<keyword evidence="2 6" id="KW-0227">DNA damage</keyword>
<sequence length="197" mass="21134">MIAFLNGRVAGHTTDTAFIEVNGVGFAVGMPASDLAKLPERGEEVLVHTYLAVREDAMALYGFLTQDEKRFFEKLIGVSGVGPKVALAALSVYKPEELANAIAAGDVKAVSMIPGVGKKTAQRMILELKGSFSDENMQSLFDQETAEATRRLEGAREALLSMGFSSAEADLALKDAPEELHTDSALIQYALRRLGSL</sequence>
<dbReference type="RefSeq" id="WP_012797867.1">
    <property type="nucleotide sequence ID" value="NC_013165.1"/>
</dbReference>
<keyword evidence="8" id="KW-0347">Helicase</keyword>
<comment type="domain">
    <text evidence="6">Has three domains with a flexible linker between the domains II and III and assumes an 'L' shape. Domain III is highly mobile and contacts RuvB.</text>
</comment>
<keyword evidence="1 6" id="KW-0963">Cytoplasm</keyword>
<evidence type="ECO:0000256" key="2">
    <source>
        <dbReference type="ARBA" id="ARBA00022763"/>
    </source>
</evidence>
<keyword evidence="8" id="KW-0378">Hydrolase</keyword>
<evidence type="ECO:0000313" key="8">
    <source>
        <dbReference type="EMBL" id="ACV21763.1"/>
    </source>
</evidence>
<dbReference type="InterPro" id="IPR010994">
    <property type="entry name" value="RuvA_2-like"/>
</dbReference>
<dbReference type="Gene3D" id="1.10.150.20">
    <property type="entry name" value="5' to 3' exonuclease, C-terminal subdomain"/>
    <property type="match status" value="1"/>
</dbReference>
<dbReference type="EMBL" id="CP001684">
    <property type="protein sequence ID" value="ACV21763.1"/>
    <property type="molecule type" value="Genomic_DNA"/>
</dbReference>
<dbReference type="InterPro" id="IPR012340">
    <property type="entry name" value="NA-bd_OB-fold"/>
</dbReference>
<evidence type="ECO:0000259" key="7">
    <source>
        <dbReference type="SMART" id="SM00278"/>
    </source>
</evidence>
<dbReference type="GO" id="GO:0000400">
    <property type="term" value="F:four-way junction DNA binding"/>
    <property type="evidence" value="ECO:0007669"/>
    <property type="project" value="UniProtKB-UniRule"/>
</dbReference>
<dbReference type="HAMAP" id="MF_00031">
    <property type="entry name" value="DNA_HJ_migration_RuvA"/>
    <property type="match status" value="1"/>
</dbReference>
<dbReference type="GO" id="GO:0006310">
    <property type="term" value="P:DNA recombination"/>
    <property type="evidence" value="ECO:0007669"/>
    <property type="project" value="UniProtKB-UniRule"/>
</dbReference>
<evidence type="ECO:0000256" key="6">
    <source>
        <dbReference type="HAMAP-Rule" id="MF_00031"/>
    </source>
</evidence>
<dbReference type="InterPro" id="IPR000085">
    <property type="entry name" value="RuvA"/>
</dbReference>
<feature type="region of interest" description="Domain III" evidence="6">
    <location>
        <begin position="149"/>
        <end position="197"/>
    </location>
</feature>
<evidence type="ECO:0000256" key="1">
    <source>
        <dbReference type="ARBA" id="ARBA00022490"/>
    </source>
</evidence>
<evidence type="ECO:0000313" key="9">
    <source>
        <dbReference type="Proteomes" id="UP000002026"/>
    </source>
</evidence>
<dbReference type="GO" id="GO:0005737">
    <property type="term" value="C:cytoplasm"/>
    <property type="evidence" value="ECO:0007669"/>
    <property type="project" value="UniProtKB-SubCell"/>
</dbReference>
<dbReference type="InterPro" id="IPR013849">
    <property type="entry name" value="DNA_helicase_Holl-junc_RuvA_I"/>
</dbReference>
<keyword evidence="9" id="KW-1185">Reference proteome</keyword>
<comment type="subunit">
    <text evidence="6">Homotetramer. Forms an RuvA(8)-RuvB(12)-Holliday junction (HJ) complex. HJ DNA is sandwiched between 2 RuvA tetramers; dsDNA enters through RuvA and exits via RuvB. An RuvB hexamer assembles on each DNA strand where it exits the tetramer. Each RuvB hexamer is contacted by two RuvA subunits (via domain III) on 2 adjacent RuvB subunits; this complex drives branch migration. In the full resolvosome a probable DNA-RuvA(4)-RuvB(12)-RuvC(2) complex forms which resolves the HJ.</text>
</comment>
<keyword evidence="8" id="KW-0067">ATP-binding</keyword>
<organism evidence="8 9">
    <name type="scientific">Slackia heliotrinireducens (strain ATCC 29202 / DSM 20476 / NCTC 11029 / RHS 1)</name>
    <name type="common">Peptococcus heliotrinreducens</name>
    <dbReference type="NCBI Taxonomy" id="471855"/>
    <lineage>
        <taxon>Bacteria</taxon>
        <taxon>Bacillati</taxon>
        <taxon>Actinomycetota</taxon>
        <taxon>Coriobacteriia</taxon>
        <taxon>Eggerthellales</taxon>
        <taxon>Eggerthellaceae</taxon>
        <taxon>Slackia</taxon>
    </lineage>
</organism>
<feature type="region of interest" description="Domain I" evidence="6">
    <location>
        <begin position="1"/>
        <end position="64"/>
    </location>
</feature>
<keyword evidence="3 6" id="KW-0238">DNA-binding</keyword>
<protein>
    <recommendedName>
        <fullName evidence="6">Holliday junction branch migration complex subunit RuvA</fullName>
    </recommendedName>
</protein>
<dbReference type="GO" id="GO:0005524">
    <property type="term" value="F:ATP binding"/>
    <property type="evidence" value="ECO:0007669"/>
    <property type="project" value="InterPro"/>
</dbReference>
<accession>C7N4C8</accession>
<dbReference type="InterPro" id="IPR003583">
    <property type="entry name" value="Hlx-hairpin-Hlx_DNA-bd_motif"/>
</dbReference>
<dbReference type="GO" id="GO:0009378">
    <property type="term" value="F:four-way junction helicase activity"/>
    <property type="evidence" value="ECO:0007669"/>
    <property type="project" value="InterPro"/>
</dbReference>
<dbReference type="NCBIfam" id="TIGR00084">
    <property type="entry name" value="ruvA"/>
    <property type="match status" value="1"/>
</dbReference>
<dbReference type="GO" id="GO:0048476">
    <property type="term" value="C:Holliday junction resolvase complex"/>
    <property type="evidence" value="ECO:0007669"/>
    <property type="project" value="UniProtKB-UniRule"/>
</dbReference>